<keyword evidence="5" id="KW-0472">Membrane</keyword>
<keyword evidence="7" id="KW-0449">Lipoprotein</keyword>
<evidence type="ECO:0000259" key="10">
    <source>
        <dbReference type="Pfam" id="PF25198"/>
    </source>
</evidence>
<keyword evidence="3" id="KW-0309">Germination</keyword>
<keyword evidence="4 8" id="KW-0732">Signal</keyword>
<gene>
    <name evidence="11" type="ORF">ACFPOF_29365</name>
</gene>
<sequence>MNAFFTRKSIIVVALGMSLAPLAGCWDRTEVNDLALVMATGIDKKDDKTIELSVQIFVPRASGGGGGGGVMGGGGGGGMAQTLVRSEEGSTIADAMSKLQEKLPRKIFWGHGEVFVIGEKMAREGIREHVDFLLRDPEPRIRADMLVSKGEAKEVMELLPPLERSSAESLREMVKTRIGIKTTANDLAQMLAGESGAAALPWVEILPPESEKKGKQTDPYITGTAVFKKDKMVGRMDDKVTRGLLWVRNEIKSATVTIEPQEAEGYVSVRMRNSTTELIPGMNDEKWTMTVRIDSKYDLVQNTTNLSSVNPKLMKEIQNELNESVENNVRLALDRGQQELKTDIFGFADAFHRKYPKSWNKSKERWDEIFPKVEVNVEVNSKILRPGMSTEGAVRPKNKVKKK</sequence>
<reference evidence="12" key="1">
    <citation type="journal article" date="2019" name="Int. J. Syst. Evol. Microbiol.">
        <title>The Global Catalogue of Microorganisms (GCM) 10K type strain sequencing project: providing services to taxonomists for standard genome sequencing and annotation.</title>
        <authorList>
            <consortium name="The Broad Institute Genomics Platform"/>
            <consortium name="The Broad Institute Genome Sequencing Center for Infectious Disease"/>
            <person name="Wu L."/>
            <person name="Ma J."/>
        </authorList>
    </citation>
    <scope>NUCLEOTIDE SEQUENCE [LARGE SCALE GENOMIC DNA]</scope>
    <source>
        <strain evidence="12">CGMCC 1.18575</strain>
    </source>
</reference>
<name>A0ABW0I004_9BACL</name>
<evidence type="ECO:0000313" key="11">
    <source>
        <dbReference type="EMBL" id="MFC5406855.1"/>
    </source>
</evidence>
<keyword evidence="6" id="KW-0564">Palmitate</keyword>
<evidence type="ECO:0000256" key="8">
    <source>
        <dbReference type="SAM" id="SignalP"/>
    </source>
</evidence>
<dbReference type="NCBIfam" id="TIGR02887">
    <property type="entry name" value="spore_ger_x_C"/>
    <property type="match status" value="1"/>
</dbReference>
<dbReference type="Proteomes" id="UP001596113">
    <property type="component" value="Unassembled WGS sequence"/>
</dbReference>
<accession>A0ABW0I004</accession>
<dbReference type="PANTHER" id="PTHR35789:SF1">
    <property type="entry name" value="SPORE GERMINATION PROTEIN B3"/>
    <property type="match status" value="1"/>
</dbReference>
<feature type="chain" id="PRO_5046557002" evidence="8">
    <location>
        <begin position="24"/>
        <end position="403"/>
    </location>
</feature>
<evidence type="ECO:0000256" key="3">
    <source>
        <dbReference type="ARBA" id="ARBA00022544"/>
    </source>
</evidence>
<evidence type="ECO:0000256" key="1">
    <source>
        <dbReference type="ARBA" id="ARBA00004635"/>
    </source>
</evidence>
<evidence type="ECO:0000313" key="12">
    <source>
        <dbReference type="Proteomes" id="UP001596113"/>
    </source>
</evidence>
<evidence type="ECO:0000256" key="7">
    <source>
        <dbReference type="ARBA" id="ARBA00023288"/>
    </source>
</evidence>
<evidence type="ECO:0000256" key="2">
    <source>
        <dbReference type="ARBA" id="ARBA00007886"/>
    </source>
</evidence>
<proteinExistence type="inferred from homology"/>
<dbReference type="Gene3D" id="3.30.300.210">
    <property type="entry name" value="Nutrient germinant receptor protein C, domain 3"/>
    <property type="match status" value="1"/>
</dbReference>
<dbReference type="Pfam" id="PF25198">
    <property type="entry name" value="Spore_GerAC_N"/>
    <property type="match status" value="1"/>
</dbReference>
<evidence type="ECO:0000256" key="4">
    <source>
        <dbReference type="ARBA" id="ARBA00022729"/>
    </source>
</evidence>
<dbReference type="RefSeq" id="WP_378138991.1">
    <property type="nucleotide sequence ID" value="NZ_JBHSMI010000062.1"/>
</dbReference>
<dbReference type="InterPro" id="IPR046953">
    <property type="entry name" value="Spore_GerAC-like_C"/>
</dbReference>
<comment type="caution">
    <text evidence="11">The sequence shown here is derived from an EMBL/GenBank/DDBJ whole genome shotgun (WGS) entry which is preliminary data.</text>
</comment>
<dbReference type="Pfam" id="PF05504">
    <property type="entry name" value="Spore_GerAC"/>
    <property type="match status" value="1"/>
</dbReference>
<dbReference type="PANTHER" id="PTHR35789">
    <property type="entry name" value="SPORE GERMINATION PROTEIN B3"/>
    <property type="match status" value="1"/>
</dbReference>
<dbReference type="InterPro" id="IPR008844">
    <property type="entry name" value="Spore_GerAC-like"/>
</dbReference>
<comment type="subcellular location">
    <subcellularLocation>
        <location evidence="1">Membrane</location>
        <topology evidence="1">Lipid-anchor</topology>
    </subcellularLocation>
</comment>
<dbReference type="InterPro" id="IPR038501">
    <property type="entry name" value="Spore_GerAC_C_sf"/>
</dbReference>
<dbReference type="Gene3D" id="6.20.190.10">
    <property type="entry name" value="Nutrient germinant receptor protein C, domain 1"/>
    <property type="match status" value="1"/>
</dbReference>
<evidence type="ECO:0000256" key="6">
    <source>
        <dbReference type="ARBA" id="ARBA00023139"/>
    </source>
</evidence>
<feature type="domain" description="Spore germination protein N-terminal" evidence="10">
    <location>
        <begin position="27"/>
        <end position="205"/>
    </location>
</feature>
<organism evidence="11 12">
    <name type="scientific">Cohnella soli</name>
    <dbReference type="NCBI Taxonomy" id="425005"/>
    <lineage>
        <taxon>Bacteria</taxon>
        <taxon>Bacillati</taxon>
        <taxon>Bacillota</taxon>
        <taxon>Bacilli</taxon>
        <taxon>Bacillales</taxon>
        <taxon>Paenibacillaceae</taxon>
        <taxon>Cohnella</taxon>
    </lineage>
</organism>
<comment type="similarity">
    <text evidence="2">Belongs to the GerABKC lipoprotein family.</text>
</comment>
<keyword evidence="12" id="KW-1185">Reference proteome</keyword>
<evidence type="ECO:0000259" key="9">
    <source>
        <dbReference type="Pfam" id="PF05504"/>
    </source>
</evidence>
<feature type="signal peptide" evidence="8">
    <location>
        <begin position="1"/>
        <end position="23"/>
    </location>
</feature>
<dbReference type="EMBL" id="JBHSMI010000062">
    <property type="protein sequence ID" value="MFC5406855.1"/>
    <property type="molecule type" value="Genomic_DNA"/>
</dbReference>
<feature type="domain" description="Spore germination GerAC-like C-terminal" evidence="9">
    <location>
        <begin position="222"/>
        <end position="387"/>
    </location>
</feature>
<dbReference type="InterPro" id="IPR057336">
    <property type="entry name" value="GerAC_N"/>
</dbReference>
<protein>
    <submittedName>
        <fullName evidence="11">Ger(X)C family spore germination protein</fullName>
    </submittedName>
</protein>
<evidence type="ECO:0000256" key="5">
    <source>
        <dbReference type="ARBA" id="ARBA00023136"/>
    </source>
</evidence>